<feature type="transmembrane region" description="Helical" evidence="7">
    <location>
        <begin position="101"/>
        <end position="120"/>
    </location>
</feature>
<feature type="transmembrane region" description="Helical" evidence="7">
    <location>
        <begin position="274"/>
        <end position="293"/>
    </location>
</feature>
<reference evidence="8 9" key="1">
    <citation type="journal article" date="2016" name="Nat. Commun.">
        <title>Thousands of microbial genomes shed light on interconnected biogeochemical processes in an aquifer system.</title>
        <authorList>
            <person name="Anantharaman K."/>
            <person name="Brown C.T."/>
            <person name="Hug L.A."/>
            <person name="Sharon I."/>
            <person name="Castelle C.J."/>
            <person name="Probst A.J."/>
            <person name="Thomas B.C."/>
            <person name="Singh A."/>
            <person name="Wilkins M.J."/>
            <person name="Karaoz U."/>
            <person name="Brodie E.L."/>
            <person name="Williams K.H."/>
            <person name="Hubbard S.S."/>
            <person name="Banfield J.F."/>
        </authorList>
    </citation>
    <scope>NUCLEOTIDE SEQUENCE [LARGE SCALE GENOMIC DNA]</scope>
</reference>
<gene>
    <name evidence="8" type="ORF">A2188_03070</name>
</gene>
<dbReference type="GO" id="GO:0005886">
    <property type="term" value="C:plasma membrane"/>
    <property type="evidence" value="ECO:0007669"/>
    <property type="project" value="UniProtKB-SubCell"/>
</dbReference>
<protein>
    <submittedName>
        <fullName evidence="8">Uncharacterized protein</fullName>
    </submittedName>
</protein>
<proteinExistence type="inferred from homology"/>
<dbReference type="EMBL" id="MGHU01000051">
    <property type="protein sequence ID" value="OGM76512.1"/>
    <property type="molecule type" value="Genomic_DNA"/>
</dbReference>
<evidence type="ECO:0000256" key="2">
    <source>
        <dbReference type="ARBA" id="ARBA00007430"/>
    </source>
</evidence>
<dbReference type="Pfam" id="PF13440">
    <property type="entry name" value="Polysacc_synt_3"/>
    <property type="match status" value="1"/>
</dbReference>
<feature type="transmembrane region" description="Helical" evidence="7">
    <location>
        <begin position="305"/>
        <end position="324"/>
    </location>
</feature>
<feature type="transmembrane region" description="Helical" evidence="7">
    <location>
        <begin position="157"/>
        <end position="178"/>
    </location>
</feature>
<feature type="transmembrane region" description="Helical" evidence="7">
    <location>
        <begin position="132"/>
        <end position="151"/>
    </location>
</feature>
<evidence type="ECO:0000256" key="7">
    <source>
        <dbReference type="SAM" id="Phobius"/>
    </source>
</evidence>
<keyword evidence="5 7" id="KW-1133">Transmembrane helix</keyword>
<keyword evidence="4 7" id="KW-0812">Transmembrane</keyword>
<dbReference type="AlphaFoldDB" id="A0A1F8CJR8"/>
<evidence type="ECO:0000256" key="6">
    <source>
        <dbReference type="ARBA" id="ARBA00023136"/>
    </source>
</evidence>
<evidence type="ECO:0000256" key="5">
    <source>
        <dbReference type="ARBA" id="ARBA00022989"/>
    </source>
</evidence>
<keyword evidence="3" id="KW-1003">Cell membrane</keyword>
<name>A0A1F8CJR8_9BACT</name>
<feature type="transmembrane region" description="Helical" evidence="7">
    <location>
        <begin position="66"/>
        <end position="89"/>
    </location>
</feature>
<feature type="transmembrane region" description="Helical" evidence="7">
    <location>
        <begin position="30"/>
        <end position="54"/>
    </location>
</feature>
<evidence type="ECO:0000313" key="9">
    <source>
        <dbReference type="Proteomes" id="UP000179241"/>
    </source>
</evidence>
<dbReference type="PANTHER" id="PTHR30250:SF10">
    <property type="entry name" value="LIPOPOLYSACCHARIDE BIOSYNTHESIS PROTEIN WZXC"/>
    <property type="match status" value="1"/>
</dbReference>
<evidence type="ECO:0000256" key="4">
    <source>
        <dbReference type="ARBA" id="ARBA00022692"/>
    </source>
</evidence>
<feature type="transmembrane region" description="Helical" evidence="7">
    <location>
        <begin position="344"/>
        <end position="363"/>
    </location>
</feature>
<organism evidence="8 9">
    <name type="scientific">Candidatus Woesebacteria bacterium RIFOXYA1_FULL_43_9</name>
    <dbReference type="NCBI Taxonomy" id="1802534"/>
    <lineage>
        <taxon>Bacteria</taxon>
        <taxon>Candidatus Woeseibacteriota</taxon>
    </lineage>
</organism>
<keyword evidence="6 7" id="KW-0472">Membrane</keyword>
<dbReference type="Proteomes" id="UP000179241">
    <property type="component" value="Unassembled WGS sequence"/>
</dbReference>
<comment type="subcellular location">
    <subcellularLocation>
        <location evidence="1">Cell membrane</location>
        <topology evidence="1">Multi-pass membrane protein</topology>
    </subcellularLocation>
</comment>
<evidence type="ECO:0000256" key="1">
    <source>
        <dbReference type="ARBA" id="ARBA00004651"/>
    </source>
</evidence>
<dbReference type="PANTHER" id="PTHR30250">
    <property type="entry name" value="PST FAMILY PREDICTED COLANIC ACID TRANSPORTER"/>
    <property type="match status" value="1"/>
</dbReference>
<accession>A0A1F8CJR8</accession>
<feature type="transmembrane region" description="Helical" evidence="7">
    <location>
        <begin position="369"/>
        <end position="387"/>
    </location>
</feature>
<sequence length="391" mass="42557">MGGLRIVIRVLTFFRLGVLARVLTPFEFGLFAVATMALGLVETLTETGVNVFFIQKEGKLKDYVSSAFVVSVIRGALIAGVLLLLANPLSVFFTSPQSVRLINYIAAIAFLRGFINPSIVKFQENLEFGREFALRVTTALVDVGVSIWVSLLTRSAIGLVFGMGAGVLVEVVFSLVFIHPKPKLALDKVQVTHIIKRGKWVTVAGIFQYLFTNLDNLVVGKLLGLGALGLYQNAYKIASVPITEISDVFGKVSFPHFAQVADDKAKLKEEFGKFTLLLTVTSLVFASLIFFFARPIVLVLLGDNWLSIVPALKVLSVFGLVRSFEGAYPPLFLAIKKQELVTRITLISFVGLAVLIVPAVGLWGLVGAGWAVVGGSFLALPYILYVFHKQS</sequence>
<evidence type="ECO:0000313" key="8">
    <source>
        <dbReference type="EMBL" id="OGM76512.1"/>
    </source>
</evidence>
<dbReference type="InterPro" id="IPR050833">
    <property type="entry name" value="Poly_Biosynth_Transport"/>
</dbReference>
<comment type="caution">
    <text evidence="8">The sequence shown here is derived from an EMBL/GenBank/DDBJ whole genome shotgun (WGS) entry which is preliminary data.</text>
</comment>
<comment type="similarity">
    <text evidence="2">Belongs to the polysaccharide synthase family.</text>
</comment>
<evidence type="ECO:0000256" key="3">
    <source>
        <dbReference type="ARBA" id="ARBA00022475"/>
    </source>
</evidence>